<feature type="region of interest" description="Disordered" evidence="1">
    <location>
        <begin position="188"/>
        <end position="232"/>
    </location>
</feature>
<comment type="caution">
    <text evidence="2">The sequence shown here is derived from an EMBL/GenBank/DDBJ whole genome shotgun (WGS) entry which is preliminary data.</text>
</comment>
<evidence type="ECO:0000313" key="3">
    <source>
        <dbReference type="Proteomes" id="UP001215280"/>
    </source>
</evidence>
<dbReference type="EMBL" id="JARJLG010000222">
    <property type="protein sequence ID" value="KAJ7726169.1"/>
    <property type="molecule type" value="Genomic_DNA"/>
</dbReference>
<dbReference type="AlphaFoldDB" id="A0AAD7HRR2"/>
<dbReference type="Proteomes" id="UP001215280">
    <property type="component" value="Unassembled WGS sequence"/>
</dbReference>
<feature type="compositionally biased region" description="Low complexity" evidence="1">
    <location>
        <begin position="288"/>
        <end position="312"/>
    </location>
</feature>
<proteinExistence type="predicted"/>
<reference evidence="2" key="1">
    <citation type="submission" date="2023-03" db="EMBL/GenBank/DDBJ databases">
        <title>Massive genome expansion in bonnet fungi (Mycena s.s.) driven by repeated elements and novel gene families across ecological guilds.</title>
        <authorList>
            <consortium name="Lawrence Berkeley National Laboratory"/>
            <person name="Harder C.B."/>
            <person name="Miyauchi S."/>
            <person name="Viragh M."/>
            <person name="Kuo A."/>
            <person name="Thoen E."/>
            <person name="Andreopoulos B."/>
            <person name="Lu D."/>
            <person name="Skrede I."/>
            <person name="Drula E."/>
            <person name="Henrissat B."/>
            <person name="Morin E."/>
            <person name="Kohler A."/>
            <person name="Barry K."/>
            <person name="LaButti K."/>
            <person name="Morin E."/>
            <person name="Salamov A."/>
            <person name="Lipzen A."/>
            <person name="Mereny Z."/>
            <person name="Hegedus B."/>
            <person name="Baldrian P."/>
            <person name="Stursova M."/>
            <person name="Weitz H."/>
            <person name="Taylor A."/>
            <person name="Grigoriev I.V."/>
            <person name="Nagy L.G."/>
            <person name="Martin F."/>
            <person name="Kauserud H."/>
        </authorList>
    </citation>
    <scope>NUCLEOTIDE SEQUENCE</scope>
    <source>
        <strain evidence="2">CBHHK188m</strain>
    </source>
</reference>
<name>A0AAD7HRR2_9AGAR</name>
<protein>
    <submittedName>
        <fullName evidence="2">Uncharacterized protein</fullName>
    </submittedName>
</protein>
<evidence type="ECO:0000313" key="2">
    <source>
        <dbReference type="EMBL" id="KAJ7726169.1"/>
    </source>
</evidence>
<organism evidence="2 3">
    <name type="scientific">Mycena maculata</name>
    <dbReference type="NCBI Taxonomy" id="230809"/>
    <lineage>
        <taxon>Eukaryota</taxon>
        <taxon>Fungi</taxon>
        <taxon>Dikarya</taxon>
        <taxon>Basidiomycota</taxon>
        <taxon>Agaricomycotina</taxon>
        <taxon>Agaricomycetes</taxon>
        <taxon>Agaricomycetidae</taxon>
        <taxon>Agaricales</taxon>
        <taxon>Marasmiineae</taxon>
        <taxon>Mycenaceae</taxon>
        <taxon>Mycena</taxon>
    </lineage>
</organism>
<gene>
    <name evidence="2" type="ORF">DFH07DRAFT_1066767</name>
</gene>
<feature type="region of interest" description="Disordered" evidence="1">
    <location>
        <begin position="276"/>
        <end position="321"/>
    </location>
</feature>
<keyword evidence="3" id="KW-1185">Reference proteome</keyword>
<sequence length="364" mass="38624">MIMRRAAQYRCVFILSSAGFSGIGRDGGKSPSWMILGAVGTRWEDRRLAIRAQVPWEGRTGEHTLENAGRRVARRSECVALRTPPTLGQAVSAIRNHPNALSSTWIPALRGPQSPASPGGVATCAFASIFERLVSFSPALGRLTFPFRFSAACTSPTTRCVEFRRLARPLGLVGALPPAASASTESVIRNSCASTAKPPSRPPLRRPPQAARPVHSPTETAKGSARSASSADVVSAPVHALGGEAQTWVRARMSVGAARAPIPYQEAATRIGAVSSRTMPREHDPSHTRTAAANPRPALRARTPAPRTPTRTSQHADGLDRLPGPMAPLLPATRAAASPLAHPKLFKTVLFAPAPSVKSWSPEL</sequence>
<evidence type="ECO:0000256" key="1">
    <source>
        <dbReference type="SAM" id="MobiDB-lite"/>
    </source>
</evidence>
<accession>A0AAD7HRR2</accession>